<dbReference type="InterPro" id="IPR036196">
    <property type="entry name" value="Ptyr_pPase_sf"/>
</dbReference>
<name>A0ABU1A168_9FLAO</name>
<dbReference type="SUPFAM" id="SSF52788">
    <property type="entry name" value="Phosphotyrosine protein phosphatases I"/>
    <property type="match status" value="1"/>
</dbReference>
<dbReference type="Proteomes" id="UP001230915">
    <property type="component" value="Unassembled WGS sequence"/>
</dbReference>
<dbReference type="Gene3D" id="3.40.50.2300">
    <property type="match status" value="1"/>
</dbReference>
<dbReference type="EMBL" id="JAVHUL010000017">
    <property type="protein sequence ID" value="MDQ7917452.1"/>
    <property type="molecule type" value="Genomic_DNA"/>
</dbReference>
<comment type="caution">
    <text evidence="1">The sequence shown here is derived from an EMBL/GenBank/DDBJ whole genome shotgun (WGS) entry which is preliminary data.</text>
</comment>
<sequence length="209" mass="24018">MKDLLFPNLITYINQLAVEDLPQERKTVLNTLTEFIQKKTDKKEVCNLNFICTHNSRRSHLCQIWAQSMASFFDFSNVFIYSGGTEVTAMHPQIVYILRDVGFSLNSLSKGENVVYRVGYGKNLPNIMGFSKLFNDEFNPQSQFCAIMTCSQAAETCPFIPGAEKRIALTYEDPKEFDGLPNAFEKYKERSEQIAVEMKYVFSQIELKK</sequence>
<accession>A0ABU1A168</accession>
<gene>
    <name evidence="1" type="ORF">RBU60_07690</name>
</gene>
<evidence type="ECO:0000313" key="2">
    <source>
        <dbReference type="Proteomes" id="UP001230915"/>
    </source>
</evidence>
<keyword evidence="2" id="KW-1185">Reference proteome</keyword>
<evidence type="ECO:0000313" key="1">
    <source>
        <dbReference type="EMBL" id="MDQ7917452.1"/>
    </source>
</evidence>
<reference evidence="1 2" key="1">
    <citation type="submission" date="2023-08" db="EMBL/GenBank/DDBJ databases">
        <title>Mesonia sp. MT50, isolated from deep-sea sediment of the Mariana Trench.</title>
        <authorList>
            <person name="Fu H."/>
        </authorList>
    </citation>
    <scope>NUCLEOTIDE SEQUENCE [LARGE SCALE GENOMIC DNA]</scope>
    <source>
        <strain evidence="1 2">MT50</strain>
    </source>
</reference>
<dbReference type="PANTHER" id="PTHR43428:SF1">
    <property type="entry name" value="ARSENATE REDUCTASE"/>
    <property type="match status" value="1"/>
</dbReference>
<organism evidence="1 2">
    <name type="scientific">Mesonia profundi</name>
    <dbReference type="NCBI Taxonomy" id="3070998"/>
    <lineage>
        <taxon>Bacteria</taxon>
        <taxon>Pseudomonadati</taxon>
        <taxon>Bacteroidota</taxon>
        <taxon>Flavobacteriia</taxon>
        <taxon>Flavobacteriales</taxon>
        <taxon>Flavobacteriaceae</taxon>
        <taxon>Mesonia</taxon>
    </lineage>
</organism>
<protein>
    <submittedName>
        <fullName evidence="1">Protein-tyrosine-phosphatase</fullName>
    </submittedName>
</protein>
<dbReference type="RefSeq" id="WP_308864201.1">
    <property type="nucleotide sequence ID" value="NZ_JAVHUL010000017.1"/>
</dbReference>
<proteinExistence type="predicted"/>
<dbReference type="PANTHER" id="PTHR43428">
    <property type="entry name" value="ARSENATE REDUCTASE"/>
    <property type="match status" value="1"/>
</dbReference>